<accession>A0AAW0NRQ4</accession>
<dbReference type="SMART" id="SM00256">
    <property type="entry name" value="FBOX"/>
    <property type="match status" value="1"/>
</dbReference>
<dbReference type="PANTHER" id="PTHR46857:SF2">
    <property type="entry name" value="F-BOX ONLY PROTEIN 16"/>
    <property type="match status" value="1"/>
</dbReference>
<dbReference type="PROSITE" id="PS50181">
    <property type="entry name" value="FBOX"/>
    <property type="match status" value="1"/>
</dbReference>
<feature type="domain" description="F-box" evidence="2">
    <location>
        <begin position="85"/>
        <end position="131"/>
    </location>
</feature>
<name>A0AAW0NRQ4_9GOBI</name>
<evidence type="ECO:0000259" key="2">
    <source>
        <dbReference type="PROSITE" id="PS50181"/>
    </source>
</evidence>
<gene>
    <name evidence="3" type="ORF">WMY93_015981</name>
</gene>
<dbReference type="SUPFAM" id="SSF81383">
    <property type="entry name" value="F-box domain"/>
    <property type="match status" value="1"/>
</dbReference>
<comment type="caution">
    <text evidence="3">The sequence shown here is derived from an EMBL/GenBank/DDBJ whole genome shotgun (WGS) entry which is preliminary data.</text>
</comment>
<sequence>MPQAPKTSVNSAKMQTKRSAWTPLNHAPSNSQLFEERRVLLAKWFSKWTDSQKKTILQDLIQSCSLDQLILLSLTVSRRLPLQAADFTCMLPRVLSLHIFSFLDPRSLCRCAQVSWRWKNMVDLDQLWMVKCLKRGWFLDVSPSQFEVSVWKRHYISTVEQLRSAAAAQALWMQQQQQNTEVSTGHSAHEELCLEDALLSEPRPESHNSSTKKQKQTNRSSLSLPPWRDADRRPRDIVRFNYLNNPHSVDEAWAVKTQRPESISKSEAGNKTLSDAHYKLRKAKSLMFPSSNSRPAPPPSSPLDQSEPRIHSTESMMRLLRESQFNAGVRPGPIRSSVPRLSVKGLRTAQRSHRSIPSTPLLDFIQPWTVSTLNTEQ</sequence>
<dbReference type="Proteomes" id="UP001460270">
    <property type="component" value="Unassembled WGS sequence"/>
</dbReference>
<dbReference type="AlphaFoldDB" id="A0AAW0NRQ4"/>
<dbReference type="InterPro" id="IPR001810">
    <property type="entry name" value="F-box_dom"/>
</dbReference>
<evidence type="ECO:0000256" key="1">
    <source>
        <dbReference type="SAM" id="MobiDB-lite"/>
    </source>
</evidence>
<dbReference type="InterPro" id="IPR036047">
    <property type="entry name" value="F-box-like_dom_sf"/>
</dbReference>
<feature type="region of interest" description="Disordered" evidence="1">
    <location>
        <begin position="1"/>
        <end position="24"/>
    </location>
</feature>
<dbReference type="Gene3D" id="1.20.1280.50">
    <property type="match status" value="1"/>
</dbReference>
<dbReference type="EMBL" id="JBBPFD010000011">
    <property type="protein sequence ID" value="KAK7907369.1"/>
    <property type="molecule type" value="Genomic_DNA"/>
</dbReference>
<proteinExistence type="predicted"/>
<dbReference type="PANTHER" id="PTHR46857">
    <property type="entry name" value="EPITHELIAL CELL-TRANSFORMING SEQUENCE 2 ONCOGENE-LIKE"/>
    <property type="match status" value="1"/>
</dbReference>
<evidence type="ECO:0000313" key="3">
    <source>
        <dbReference type="EMBL" id="KAK7907369.1"/>
    </source>
</evidence>
<dbReference type="Pfam" id="PF12937">
    <property type="entry name" value="F-box-like"/>
    <property type="match status" value="1"/>
</dbReference>
<feature type="region of interest" description="Disordered" evidence="1">
    <location>
        <begin position="201"/>
        <end position="230"/>
    </location>
</feature>
<keyword evidence="4" id="KW-1185">Reference proteome</keyword>
<reference evidence="4" key="1">
    <citation type="submission" date="2024-04" db="EMBL/GenBank/DDBJ databases">
        <title>Salinicola lusitanus LLJ914,a marine bacterium isolated from the Okinawa Trough.</title>
        <authorList>
            <person name="Li J."/>
        </authorList>
    </citation>
    <scope>NUCLEOTIDE SEQUENCE [LARGE SCALE GENOMIC DNA]</scope>
</reference>
<dbReference type="InterPro" id="IPR052805">
    <property type="entry name" value="GEF_Ubiquitin-Prot_Reg"/>
</dbReference>
<organism evidence="3 4">
    <name type="scientific">Mugilogobius chulae</name>
    <name type="common">yellowstripe goby</name>
    <dbReference type="NCBI Taxonomy" id="88201"/>
    <lineage>
        <taxon>Eukaryota</taxon>
        <taxon>Metazoa</taxon>
        <taxon>Chordata</taxon>
        <taxon>Craniata</taxon>
        <taxon>Vertebrata</taxon>
        <taxon>Euteleostomi</taxon>
        <taxon>Actinopterygii</taxon>
        <taxon>Neopterygii</taxon>
        <taxon>Teleostei</taxon>
        <taxon>Neoteleostei</taxon>
        <taxon>Acanthomorphata</taxon>
        <taxon>Gobiaria</taxon>
        <taxon>Gobiiformes</taxon>
        <taxon>Gobioidei</taxon>
        <taxon>Gobiidae</taxon>
        <taxon>Gobionellinae</taxon>
        <taxon>Mugilogobius</taxon>
    </lineage>
</organism>
<feature type="region of interest" description="Disordered" evidence="1">
    <location>
        <begin position="286"/>
        <end position="308"/>
    </location>
</feature>
<evidence type="ECO:0000313" key="4">
    <source>
        <dbReference type="Proteomes" id="UP001460270"/>
    </source>
</evidence>
<feature type="compositionally biased region" description="Polar residues" evidence="1">
    <location>
        <begin position="1"/>
        <end position="19"/>
    </location>
</feature>
<protein>
    <recommendedName>
        <fullName evidence="2">F-box domain-containing protein</fullName>
    </recommendedName>
</protein>